<dbReference type="InterPro" id="IPR004522">
    <property type="entry name" value="Asn-tRNA-ligase"/>
</dbReference>
<protein>
    <recommendedName>
        <fullName evidence="2">asparagine--tRNA ligase</fullName>
        <ecNumber evidence="2">6.1.1.22</ecNumber>
    </recommendedName>
</protein>
<evidence type="ECO:0000256" key="4">
    <source>
        <dbReference type="ARBA" id="ARBA00022741"/>
    </source>
</evidence>
<dbReference type="InterPro" id="IPR006195">
    <property type="entry name" value="aa-tRNA-synth_II"/>
</dbReference>
<dbReference type="PANTHER" id="PTHR22594:SF34">
    <property type="entry name" value="ASPARAGINE--TRNA LIGASE, MITOCHONDRIAL-RELATED"/>
    <property type="match status" value="1"/>
</dbReference>
<proteinExistence type="inferred from homology"/>
<evidence type="ECO:0000256" key="7">
    <source>
        <dbReference type="ARBA" id="ARBA00023146"/>
    </source>
</evidence>
<dbReference type="GO" id="GO:0005739">
    <property type="term" value="C:mitochondrion"/>
    <property type="evidence" value="ECO:0007669"/>
    <property type="project" value="TreeGrafter"/>
</dbReference>
<dbReference type="EC" id="6.1.1.22" evidence="2"/>
<keyword evidence="5" id="KW-0067">ATP-binding</keyword>
<dbReference type="Gene3D" id="3.30.930.10">
    <property type="entry name" value="Bira Bifunctional Protein, Domain 2"/>
    <property type="match status" value="1"/>
</dbReference>
<evidence type="ECO:0000256" key="5">
    <source>
        <dbReference type="ARBA" id="ARBA00022840"/>
    </source>
</evidence>
<evidence type="ECO:0000256" key="3">
    <source>
        <dbReference type="ARBA" id="ARBA00022598"/>
    </source>
</evidence>
<evidence type="ECO:0000259" key="8">
    <source>
        <dbReference type="PROSITE" id="PS50862"/>
    </source>
</evidence>
<dbReference type="PRINTS" id="PR01042">
    <property type="entry name" value="TRNASYNTHASP"/>
</dbReference>
<dbReference type="InterPro" id="IPR012340">
    <property type="entry name" value="NA-bd_OB-fold"/>
</dbReference>
<dbReference type="InterPro" id="IPR004364">
    <property type="entry name" value="Aa-tRNA-synt_II"/>
</dbReference>
<dbReference type="InterPro" id="IPR045864">
    <property type="entry name" value="aa-tRNA-synth_II/BPL/LPL"/>
</dbReference>
<feature type="domain" description="Aminoacyl-transfer RNA synthetases class-II family profile" evidence="8">
    <location>
        <begin position="234"/>
        <end position="475"/>
    </location>
</feature>
<dbReference type="CDD" id="cd04318">
    <property type="entry name" value="EcAsnRS_like_N"/>
    <property type="match status" value="1"/>
</dbReference>
<dbReference type="PANTHER" id="PTHR22594">
    <property type="entry name" value="ASPARTYL/LYSYL-TRNA SYNTHETASE"/>
    <property type="match status" value="1"/>
</dbReference>
<name>A0A6C0EJC3_9ZZZZ</name>
<comment type="similarity">
    <text evidence="1">Belongs to the class-II aminoacyl-tRNA synthetase family.</text>
</comment>
<accession>A0A6C0EJC3</accession>
<keyword evidence="6" id="KW-0648">Protein biosynthesis</keyword>
<dbReference type="EMBL" id="MN738864">
    <property type="protein sequence ID" value="QHT28771.1"/>
    <property type="molecule type" value="Genomic_DNA"/>
</dbReference>
<dbReference type="GO" id="GO:0006421">
    <property type="term" value="P:asparaginyl-tRNA aminoacylation"/>
    <property type="evidence" value="ECO:0007669"/>
    <property type="project" value="InterPro"/>
</dbReference>
<evidence type="ECO:0000256" key="2">
    <source>
        <dbReference type="ARBA" id="ARBA00012816"/>
    </source>
</evidence>
<dbReference type="GO" id="GO:0004816">
    <property type="term" value="F:asparagine-tRNA ligase activity"/>
    <property type="evidence" value="ECO:0007669"/>
    <property type="project" value="UniProtKB-EC"/>
</dbReference>
<evidence type="ECO:0000256" key="6">
    <source>
        <dbReference type="ARBA" id="ARBA00022917"/>
    </source>
</evidence>
<dbReference type="AlphaFoldDB" id="A0A6C0EJC3"/>
<dbReference type="NCBIfam" id="NF003037">
    <property type="entry name" value="PRK03932.1"/>
    <property type="match status" value="1"/>
</dbReference>
<keyword evidence="3" id="KW-0436">Ligase</keyword>
<dbReference type="InterPro" id="IPR002312">
    <property type="entry name" value="Asp/Asn-tRNA-synth_IIb"/>
</dbReference>
<dbReference type="Gene3D" id="2.40.50.140">
    <property type="entry name" value="Nucleic acid-binding proteins"/>
    <property type="match status" value="1"/>
</dbReference>
<evidence type="ECO:0000313" key="9">
    <source>
        <dbReference type="EMBL" id="QHT28771.1"/>
    </source>
</evidence>
<keyword evidence="4" id="KW-0547">Nucleotide-binding</keyword>
<dbReference type="SUPFAM" id="SSF55681">
    <property type="entry name" value="Class II aaRS and biotin synthetases"/>
    <property type="match status" value="1"/>
</dbReference>
<organism evidence="9">
    <name type="scientific">viral metagenome</name>
    <dbReference type="NCBI Taxonomy" id="1070528"/>
    <lineage>
        <taxon>unclassified sequences</taxon>
        <taxon>metagenomes</taxon>
        <taxon>organismal metagenomes</taxon>
    </lineage>
</organism>
<sequence>MFIKTLLTSLDSLNLENVKNTVYNDTLVVEISGWIKTYRNQREISFMAINDGSSQQNLQVLFDTSTYFAKEEDVQVIKTKIDKLSVGASVELRGILVKPPDSSKEPVELHIIDILHMGPIMDKETYIISKGRVKPEVMRKYQHIRCKTNYFSAIMKIRSQASYALHTFFQNNLFHHLDPNVFTTGDCEGGGETFQVVGPDDICNAGSEDFFKQKTYLTVSSQLHLEACCSGLGRCYTTNPSFRAEKSKTSRHLASFGHVEFEFSFGALNELMDISEEMVKFVITQCLEKCPLEYAFLNGYYSKGVLEKLEKYATCVYPRISYDEALDILEKAKSTKKFKVSNEDMPEWGDDLGSVCERYLAEDHYKSPLMIYNYPKDLKSFYMKADLDNPEVVNCMDMIVPAIGELIGSSVREDDYDKIVSNMEKKSIDMGPLDWYLDLRRNGSWRHAGGGLGFERLVGLLTMTADNFNVRECCPFPVAYGECEY</sequence>
<reference evidence="9" key="1">
    <citation type="journal article" date="2020" name="Nature">
        <title>Giant virus diversity and host interactions through global metagenomics.</title>
        <authorList>
            <person name="Schulz F."/>
            <person name="Roux S."/>
            <person name="Paez-Espino D."/>
            <person name="Jungbluth S."/>
            <person name="Walsh D.A."/>
            <person name="Denef V.J."/>
            <person name="McMahon K.D."/>
            <person name="Konstantinidis K.T."/>
            <person name="Eloe-Fadrosh E.A."/>
            <person name="Kyrpides N.C."/>
            <person name="Woyke T."/>
        </authorList>
    </citation>
    <scope>NUCLEOTIDE SEQUENCE</scope>
    <source>
        <strain evidence="9">GVMAG-M-3300001351-8</strain>
    </source>
</reference>
<dbReference type="NCBIfam" id="TIGR00457">
    <property type="entry name" value="asnS"/>
    <property type="match status" value="1"/>
</dbReference>
<dbReference type="Pfam" id="PF00152">
    <property type="entry name" value="tRNA-synt_2"/>
    <property type="match status" value="1"/>
</dbReference>
<keyword evidence="7" id="KW-0030">Aminoacyl-tRNA synthetase</keyword>
<evidence type="ECO:0000256" key="1">
    <source>
        <dbReference type="ARBA" id="ARBA00008226"/>
    </source>
</evidence>
<dbReference type="GO" id="GO:0005524">
    <property type="term" value="F:ATP binding"/>
    <property type="evidence" value="ECO:0007669"/>
    <property type="project" value="UniProtKB-KW"/>
</dbReference>
<dbReference type="PROSITE" id="PS50862">
    <property type="entry name" value="AA_TRNA_LIGASE_II"/>
    <property type="match status" value="1"/>
</dbReference>
<dbReference type="SUPFAM" id="SSF50249">
    <property type="entry name" value="Nucleic acid-binding proteins"/>
    <property type="match status" value="1"/>
</dbReference>